<accession>A0A382I8S7</accession>
<keyword evidence="1" id="KW-0472">Membrane</keyword>
<organism evidence="2">
    <name type="scientific">marine metagenome</name>
    <dbReference type="NCBI Taxonomy" id="408172"/>
    <lineage>
        <taxon>unclassified sequences</taxon>
        <taxon>metagenomes</taxon>
        <taxon>ecological metagenomes</taxon>
    </lineage>
</organism>
<dbReference type="AlphaFoldDB" id="A0A382I8S7"/>
<keyword evidence="1" id="KW-0812">Transmembrane</keyword>
<gene>
    <name evidence="2" type="ORF">METZ01_LOCUS248566</name>
</gene>
<proteinExistence type="predicted"/>
<sequence length="50" mass="5453">MSQSAKKIPIFIVIACIALILISVYLEQNKKAKILGSMEPSIQSTSSTEK</sequence>
<reference evidence="2" key="1">
    <citation type="submission" date="2018-05" db="EMBL/GenBank/DDBJ databases">
        <authorList>
            <person name="Lanie J.A."/>
            <person name="Ng W.-L."/>
            <person name="Kazmierczak K.M."/>
            <person name="Andrzejewski T.M."/>
            <person name="Davidsen T.M."/>
            <person name="Wayne K.J."/>
            <person name="Tettelin H."/>
            <person name="Glass J.I."/>
            <person name="Rusch D."/>
            <person name="Podicherti R."/>
            <person name="Tsui H.-C.T."/>
            <person name="Winkler M.E."/>
        </authorList>
    </citation>
    <scope>NUCLEOTIDE SEQUENCE</scope>
</reference>
<evidence type="ECO:0000256" key="1">
    <source>
        <dbReference type="SAM" id="Phobius"/>
    </source>
</evidence>
<keyword evidence="1" id="KW-1133">Transmembrane helix</keyword>
<dbReference type="EMBL" id="UINC01065736">
    <property type="protein sequence ID" value="SVB95712.1"/>
    <property type="molecule type" value="Genomic_DNA"/>
</dbReference>
<protein>
    <submittedName>
        <fullName evidence="2">Uncharacterized protein</fullName>
    </submittedName>
</protein>
<evidence type="ECO:0000313" key="2">
    <source>
        <dbReference type="EMBL" id="SVB95712.1"/>
    </source>
</evidence>
<name>A0A382I8S7_9ZZZZ</name>
<feature type="transmembrane region" description="Helical" evidence="1">
    <location>
        <begin position="6"/>
        <end position="26"/>
    </location>
</feature>